<protein>
    <submittedName>
        <fullName evidence="2">Uncharacterized protein</fullName>
    </submittedName>
</protein>
<sequence>MTRHLLSKTLSANEGAAPPLPPAAHQQVMGSKQNSILTEITRKIKGKQVSFPKYTTVQHFFKYKKKGKKIHTVSVKIINKDKVLCIPSQPAIVLEKTTKKLSSRKQNNGSYSSDENKQLIYFTALM</sequence>
<dbReference type="EMBL" id="JAHRIM010012330">
    <property type="protein sequence ID" value="MEQ2261190.1"/>
    <property type="molecule type" value="Genomic_DNA"/>
</dbReference>
<evidence type="ECO:0000256" key="1">
    <source>
        <dbReference type="SAM" id="MobiDB-lite"/>
    </source>
</evidence>
<proteinExistence type="predicted"/>
<dbReference type="Proteomes" id="UP001444071">
    <property type="component" value="Unassembled WGS sequence"/>
</dbReference>
<organism evidence="2 3">
    <name type="scientific">Xenotaenia resolanae</name>
    <dbReference type="NCBI Taxonomy" id="208358"/>
    <lineage>
        <taxon>Eukaryota</taxon>
        <taxon>Metazoa</taxon>
        <taxon>Chordata</taxon>
        <taxon>Craniata</taxon>
        <taxon>Vertebrata</taxon>
        <taxon>Euteleostomi</taxon>
        <taxon>Actinopterygii</taxon>
        <taxon>Neopterygii</taxon>
        <taxon>Teleostei</taxon>
        <taxon>Neoteleostei</taxon>
        <taxon>Acanthomorphata</taxon>
        <taxon>Ovalentaria</taxon>
        <taxon>Atherinomorphae</taxon>
        <taxon>Cyprinodontiformes</taxon>
        <taxon>Goodeidae</taxon>
        <taxon>Xenotaenia</taxon>
    </lineage>
</organism>
<feature type="region of interest" description="Disordered" evidence="1">
    <location>
        <begin position="1"/>
        <end position="31"/>
    </location>
</feature>
<name>A0ABV0VV98_9TELE</name>
<evidence type="ECO:0000313" key="2">
    <source>
        <dbReference type="EMBL" id="MEQ2261190.1"/>
    </source>
</evidence>
<evidence type="ECO:0000313" key="3">
    <source>
        <dbReference type="Proteomes" id="UP001444071"/>
    </source>
</evidence>
<accession>A0ABV0VV98</accession>
<keyword evidence="3" id="KW-1185">Reference proteome</keyword>
<gene>
    <name evidence="2" type="ORF">XENORESO_006989</name>
</gene>
<comment type="caution">
    <text evidence="2">The sequence shown here is derived from an EMBL/GenBank/DDBJ whole genome shotgun (WGS) entry which is preliminary data.</text>
</comment>
<reference evidence="2 3" key="1">
    <citation type="submission" date="2021-06" db="EMBL/GenBank/DDBJ databases">
        <authorList>
            <person name="Palmer J.M."/>
        </authorList>
    </citation>
    <scope>NUCLEOTIDE SEQUENCE [LARGE SCALE GENOMIC DNA]</scope>
    <source>
        <strain evidence="2 3">XR_2019</strain>
        <tissue evidence="2">Muscle</tissue>
    </source>
</reference>